<keyword evidence="5" id="KW-1185">Reference proteome</keyword>
<sequence length="421" mass="45886">MHTTTILPLYLIALVINSLPPCAAALGPRYRQLDVRDTLSLPSKEAVARSLWNPLRTNLLSRSSEKIGLEKRVTGVNPNPNGSEFLWLPQDDFSGKTFFDNFQFFSAPDPTNGHVNFVNASTAFQKRLAYVTEDGQVVMKADNTTDLPLGAFRDSVRITSNAVYNTGLFILDLNTAPWGCSVWPAFWTVGPNWPAGGEIDILEGVHDNEHNQIAWHTADGCLLDPNATITGTISQNNGANLTNCFAEVNSNSGCDVTEWSRASYGPYFEEQGGGVLAMKWDENDISVWSFYRAAIPKDITTGSPDPSQWGTPSATLMNTQCDITSFFSNHSIIFDITFCGDWAGNSYATSGCPGTCDGWLMDGAHFVNASWSINSLKVYRKQTIADITTGGSRSPLRIAGLWVAIIAAMLGGFELALGVVW</sequence>
<dbReference type="CDD" id="cd02181">
    <property type="entry name" value="GH16_fungal_Lam16A_glucanase"/>
    <property type="match status" value="1"/>
</dbReference>
<feature type="chain" id="PRO_5040904382" description="GH16 domain-containing protein" evidence="2">
    <location>
        <begin position="26"/>
        <end position="421"/>
    </location>
</feature>
<evidence type="ECO:0000256" key="2">
    <source>
        <dbReference type="SAM" id="SignalP"/>
    </source>
</evidence>
<feature type="domain" description="GH16" evidence="3">
    <location>
        <begin position="83"/>
        <end position="351"/>
    </location>
</feature>
<dbReference type="Pfam" id="PF26113">
    <property type="entry name" value="GH16_XgeA"/>
    <property type="match status" value="1"/>
</dbReference>
<keyword evidence="1" id="KW-0472">Membrane</keyword>
<dbReference type="PANTHER" id="PTHR10963">
    <property type="entry name" value="GLYCOSYL HYDROLASE-RELATED"/>
    <property type="match status" value="1"/>
</dbReference>
<keyword evidence="1" id="KW-0812">Transmembrane</keyword>
<dbReference type="FunFam" id="2.60.120.200:FF:000179">
    <property type="entry name" value="Unplaced genomic scaffold supercont1.19, whole genome shotgun sequence"/>
    <property type="match status" value="1"/>
</dbReference>
<evidence type="ECO:0000256" key="1">
    <source>
        <dbReference type="SAM" id="Phobius"/>
    </source>
</evidence>
<keyword evidence="1" id="KW-1133">Transmembrane helix</keyword>
<dbReference type="OrthoDB" id="192832at2759"/>
<keyword evidence="2" id="KW-0732">Signal</keyword>
<dbReference type="SUPFAM" id="SSF49899">
    <property type="entry name" value="Concanavalin A-like lectins/glucanases"/>
    <property type="match status" value="1"/>
</dbReference>
<dbReference type="GO" id="GO:0009251">
    <property type="term" value="P:glucan catabolic process"/>
    <property type="evidence" value="ECO:0007669"/>
    <property type="project" value="TreeGrafter"/>
</dbReference>
<evidence type="ECO:0000313" key="5">
    <source>
        <dbReference type="Proteomes" id="UP001148786"/>
    </source>
</evidence>
<dbReference type="EMBL" id="JANKHO010000399">
    <property type="protein sequence ID" value="KAJ3510429.1"/>
    <property type="molecule type" value="Genomic_DNA"/>
</dbReference>
<accession>A0A9W8K8F2</accession>
<dbReference type="PANTHER" id="PTHR10963:SF24">
    <property type="entry name" value="GLYCOSIDASE C21B10.07-RELATED"/>
    <property type="match status" value="1"/>
</dbReference>
<feature type="signal peptide" evidence="2">
    <location>
        <begin position="1"/>
        <end position="25"/>
    </location>
</feature>
<evidence type="ECO:0000313" key="4">
    <source>
        <dbReference type="EMBL" id="KAJ3510429.1"/>
    </source>
</evidence>
<dbReference type="GO" id="GO:0004553">
    <property type="term" value="F:hydrolase activity, hydrolyzing O-glycosyl compounds"/>
    <property type="evidence" value="ECO:0007669"/>
    <property type="project" value="InterPro"/>
</dbReference>
<dbReference type="Gene3D" id="2.60.120.200">
    <property type="match status" value="1"/>
</dbReference>
<feature type="transmembrane region" description="Helical" evidence="1">
    <location>
        <begin position="399"/>
        <end position="420"/>
    </location>
</feature>
<comment type="caution">
    <text evidence="4">The sequence shown here is derived from an EMBL/GenBank/DDBJ whole genome shotgun (WGS) entry which is preliminary data.</text>
</comment>
<dbReference type="PROSITE" id="PS51762">
    <property type="entry name" value="GH16_2"/>
    <property type="match status" value="1"/>
</dbReference>
<organism evidence="4 5">
    <name type="scientific">Agrocybe chaxingu</name>
    <dbReference type="NCBI Taxonomy" id="84603"/>
    <lineage>
        <taxon>Eukaryota</taxon>
        <taxon>Fungi</taxon>
        <taxon>Dikarya</taxon>
        <taxon>Basidiomycota</taxon>
        <taxon>Agaricomycotina</taxon>
        <taxon>Agaricomycetes</taxon>
        <taxon>Agaricomycetidae</taxon>
        <taxon>Agaricales</taxon>
        <taxon>Agaricineae</taxon>
        <taxon>Strophariaceae</taxon>
        <taxon>Agrocybe</taxon>
    </lineage>
</organism>
<dbReference type="AlphaFoldDB" id="A0A9W8K8F2"/>
<evidence type="ECO:0000259" key="3">
    <source>
        <dbReference type="PROSITE" id="PS51762"/>
    </source>
</evidence>
<name>A0A9W8K8F2_9AGAR</name>
<dbReference type="InterPro" id="IPR050546">
    <property type="entry name" value="Glycosyl_Hydrlase_16"/>
</dbReference>
<dbReference type="InterPro" id="IPR013320">
    <property type="entry name" value="ConA-like_dom_sf"/>
</dbReference>
<gene>
    <name evidence="4" type="ORF">NLJ89_g4680</name>
</gene>
<reference evidence="4" key="1">
    <citation type="submission" date="2022-07" db="EMBL/GenBank/DDBJ databases">
        <title>Genome Sequence of Agrocybe chaxingu.</title>
        <authorList>
            <person name="Buettner E."/>
        </authorList>
    </citation>
    <scope>NUCLEOTIDE SEQUENCE</scope>
    <source>
        <strain evidence="4">MP-N11</strain>
    </source>
</reference>
<proteinExistence type="predicted"/>
<protein>
    <recommendedName>
        <fullName evidence="3">GH16 domain-containing protein</fullName>
    </recommendedName>
</protein>
<dbReference type="Proteomes" id="UP001148786">
    <property type="component" value="Unassembled WGS sequence"/>
</dbReference>
<dbReference type="InterPro" id="IPR000757">
    <property type="entry name" value="Beta-glucanase-like"/>
</dbReference>